<feature type="transmembrane region" description="Helical" evidence="2">
    <location>
        <begin position="73"/>
        <end position="96"/>
    </location>
</feature>
<evidence type="ECO:0000259" key="3">
    <source>
        <dbReference type="Pfam" id="PF26635"/>
    </source>
</evidence>
<reference evidence="4" key="2">
    <citation type="submission" date="2019-10" db="EMBL/GenBank/DDBJ databases">
        <authorList>
            <consortium name="NCBI Pathogen Detection Project"/>
        </authorList>
    </citation>
    <scope>NUCLEOTIDE SEQUENCE</scope>
    <source>
        <strain evidence="4">09CEB371LM</strain>
        <strain evidence="5">Sam_F526FDD3-C0F7-43DB-B204-E231FEF9C926</strain>
    </source>
</reference>
<dbReference type="InterPro" id="IPR058521">
    <property type="entry name" value="DUF8208"/>
</dbReference>
<evidence type="ECO:0000256" key="2">
    <source>
        <dbReference type="SAM" id="Phobius"/>
    </source>
</evidence>
<evidence type="ECO:0000313" key="4">
    <source>
        <dbReference type="EMBL" id="HAA8054542.1"/>
    </source>
</evidence>
<feature type="domain" description="DUF8208" evidence="3">
    <location>
        <begin position="19"/>
        <end position="376"/>
    </location>
</feature>
<dbReference type="Proteomes" id="UP000840039">
    <property type="component" value="Unassembled WGS sequence"/>
</dbReference>
<feature type="transmembrane region" description="Helical" evidence="2">
    <location>
        <begin position="238"/>
        <end position="264"/>
    </location>
</feature>
<feature type="compositionally biased region" description="Basic and acidic residues" evidence="1">
    <location>
        <begin position="435"/>
        <end position="444"/>
    </location>
</feature>
<feature type="compositionally biased region" description="Basic residues" evidence="1">
    <location>
        <begin position="606"/>
        <end position="620"/>
    </location>
</feature>
<feature type="compositionally biased region" description="Basic and acidic residues" evidence="1">
    <location>
        <begin position="583"/>
        <end position="601"/>
    </location>
</feature>
<feature type="compositionally biased region" description="Low complexity" evidence="1">
    <location>
        <begin position="470"/>
        <end position="499"/>
    </location>
</feature>
<keyword evidence="2" id="KW-1133">Transmembrane helix</keyword>
<dbReference type="EMBL" id="DAAEEB010000016">
    <property type="protein sequence ID" value="HAA8054542.1"/>
    <property type="molecule type" value="Genomic_DNA"/>
</dbReference>
<feature type="transmembrane region" description="Helical" evidence="2">
    <location>
        <begin position="294"/>
        <end position="318"/>
    </location>
</feature>
<keyword evidence="2" id="KW-0472">Membrane</keyword>
<gene>
    <name evidence="4" type="ORF">GHH22_15510</name>
    <name evidence="5" type="ORF">GHO09_14825</name>
</gene>
<evidence type="ECO:0000313" key="6">
    <source>
        <dbReference type="Proteomes" id="UP000840567"/>
    </source>
</evidence>
<sequence length="639" mass="70621">MNDDEILKILLKFADFFSINSFAKDVFRDIFIWLIKGLVTINSVMENVFFYSVKLISWPTTKAMETLINDPKKGLIIIAVTLMGLTLMFIGGKIILGDRMSPQEFTRNFIMVTLVLIGLTGFMGSLEKLTFAGVDVGKNAFSSEENSKISYQIVKDNITDLKALDAAGWKTTTPKKANYLNEDSWKTVNFNEVIDEEFKHAEGLAKKRIDQDDNGQNIVEDLDSSFWMPSTDDYYYRYHVGFTAIIIQEVFILLVFAFSTLIIVETSFELGVKGVIGPFIAASDMATGQRIKNLLIDLIGAYVKIVVLVFIIQLYRLFMNWTQSIHFSDSLVETTVLKCLIVVGAFFAVLKGSSSVQRLLGIDVSQSFGQQALMGTMAGAQIMKGAGGLASGLTKGTARQFGKNGFIGRRAQSLSNKRQEKAKKEALTESLGGKENYKEKMNPRRLAQREGFNEAQQILATEQAMKQQESSGTNSKNEGSNKNNPGSSNKNTLSTNSSDNKGKNSIRPVHKGTSSANSSIAEQKDIQSNDTNTKKGSNAVNRLNQQKANKPNSGKQTAPLGKQYSKNTSTSANGTTKTSFNKTESEEKKQYSTKVNRDSQKSVKTASKKTASKMVPKKPQKTQINKKSIIKVTEPKVTD</sequence>
<dbReference type="NCBIfam" id="NF045890">
    <property type="entry name" value="conj_pls20_p028"/>
    <property type="match status" value="1"/>
</dbReference>
<evidence type="ECO:0000313" key="5">
    <source>
        <dbReference type="EMBL" id="HAA8491768.1"/>
    </source>
</evidence>
<accession>A0A823KVE6</accession>
<evidence type="ECO:0000256" key="1">
    <source>
        <dbReference type="SAM" id="MobiDB-lite"/>
    </source>
</evidence>
<reference evidence="4 6" key="1">
    <citation type="journal article" date="2018" name="Genome Biol.">
        <title>SKESA: strategic k-mer extension for scrupulous assemblies.</title>
        <authorList>
            <person name="Souvorov A."/>
            <person name="Agarwala R."/>
            <person name="Lipman D.J."/>
        </authorList>
    </citation>
    <scope>NUCLEOTIDE SEQUENCE [LARGE SCALE GENOMIC DNA]</scope>
    <source>
        <strain>09CEB371LM</strain>
        <strain evidence="4 5">Sam_F526FDD3-C0F7-43DB-B204-E231FEF9C926</strain>
    </source>
</reference>
<feature type="region of interest" description="Disordered" evidence="1">
    <location>
        <begin position="409"/>
        <end position="444"/>
    </location>
</feature>
<dbReference type="EMBL" id="DAAEQL010000013">
    <property type="protein sequence ID" value="HAA8491768.1"/>
    <property type="molecule type" value="Genomic_DNA"/>
</dbReference>
<dbReference type="Pfam" id="PF26635">
    <property type="entry name" value="DUF8208"/>
    <property type="match status" value="1"/>
</dbReference>
<dbReference type="Proteomes" id="UP000840567">
    <property type="component" value="Unassembled WGS sequence"/>
</dbReference>
<dbReference type="InterPro" id="IPR058066">
    <property type="entry name" value="pXO2-14_N"/>
</dbReference>
<feature type="transmembrane region" description="Helical" evidence="2">
    <location>
        <begin position="108"/>
        <end position="126"/>
    </location>
</feature>
<proteinExistence type="predicted"/>
<feature type="compositionally biased region" description="Polar residues" evidence="1">
    <location>
        <begin position="564"/>
        <end position="582"/>
    </location>
</feature>
<name>A0A823KVE6_LISMN</name>
<feature type="compositionally biased region" description="Polar residues" evidence="1">
    <location>
        <begin position="528"/>
        <end position="556"/>
    </location>
</feature>
<dbReference type="RefSeq" id="WP_061691474.1">
    <property type="nucleotide sequence ID" value="NZ_CP168903.1"/>
</dbReference>
<organism evidence="4">
    <name type="scientific">Listeria monocytogenes</name>
    <dbReference type="NCBI Taxonomy" id="1639"/>
    <lineage>
        <taxon>Bacteria</taxon>
        <taxon>Bacillati</taxon>
        <taxon>Bacillota</taxon>
        <taxon>Bacilli</taxon>
        <taxon>Bacillales</taxon>
        <taxon>Listeriaceae</taxon>
        <taxon>Listeria</taxon>
    </lineage>
</organism>
<feature type="transmembrane region" description="Helical" evidence="2">
    <location>
        <begin position="330"/>
        <end position="350"/>
    </location>
</feature>
<protein>
    <recommendedName>
        <fullName evidence="3">DUF8208 domain-containing protein</fullName>
    </recommendedName>
</protein>
<feature type="region of interest" description="Disordered" evidence="1">
    <location>
        <begin position="462"/>
        <end position="639"/>
    </location>
</feature>
<dbReference type="AlphaFoldDB" id="A0A823KVE6"/>
<feature type="compositionally biased region" description="Basic and acidic residues" evidence="1">
    <location>
        <begin position="417"/>
        <end position="427"/>
    </location>
</feature>
<keyword evidence="2" id="KW-0812">Transmembrane</keyword>
<feature type="transmembrane region" description="Helical" evidence="2">
    <location>
        <begin position="30"/>
        <end position="53"/>
    </location>
</feature>
<feature type="compositionally biased region" description="Polar residues" evidence="1">
    <location>
        <begin position="512"/>
        <end position="521"/>
    </location>
</feature>
<comment type="caution">
    <text evidence="4">The sequence shown here is derived from an EMBL/GenBank/DDBJ whole genome shotgun (WGS) entry which is preliminary data.</text>
</comment>